<dbReference type="STRING" id="595494.Tola_3145"/>
<dbReference type="HOGENOM" id="CLU_3206445_0_0_6"/>
<dbReference type="Proteomes" id="UP000009073">
    <property type="component" value="Chromosome"/>
</dbReference>
<protein>
    <submittedName>
        <fullName evidence="1">Uncharacterized protein</fullName>
    </submittedName>
</protein>
<reference evidence="2" key="1">
    <citation type="submission" date="2009-05" db="EMBL/GenBank/DDBJ databases">
        <title>Complete sequence of Tolumonas auensis DSM 9187.</title>
        <authorList>
            <consortium name="US DOE Joint Genome Institute"/>
            <person name="Lucas S."/>
            <person name="Copeland A."/>
            <person name="Lapidus A."/>
            <person name="Glavina del Rio T."/>
            <person name="Tice H."/>
            <person name="Bruce D."/>
            <person name="Goodwin L."/>
            <person name="Pitluck S."/>
            <person name="Chertkov O."/>
            <person name="Brettin T."/>
            <person name="Detter J.C."/>
            <person name="Han C."/>
            <person name="Larimer F."/>
            <person name="Land M."/>
            <person name="Hauser L."/>
            <person name="Kyrpides N."/>
            <person name="Mikhailova N."/>
            <person name="Spring S."/>
            <person name="Beller H."/>
        </authorList>
    </citation>
    <scope>NUCLEOTIDE SEQUENCE [LARGE SCALE GENOMIC DNA]</scope>
    <source>
        <strain evidence="2">DSM 9187 / TA4</strain>
    </source>
</reference>
<accession>C4LDX2</accession>
<evidence type="ECO:0000313" key="1">
    <source>
        <dbReference type="EMBL" id="ACQ94733.1"/>
    </source>
</evidence>
<reference evidence="1 2" key="2">
    <citation type="journal article" date="2011" name="Stand. Genomic Sci.">
        <title>Complete genome sequence of Tolumonas auensis type strain (TA 4).</title>
        <authorList>
            <person name="Chertkov O."/>
            <person name="Copeland A."/>
            <person name="Lucas S."/>
            <person name="Lapidus A."/>
            <person name="Berry K.W."/>
            <person name="Detter J.C."/>
            <person name="Del Rio T.G."/>
            <person name="Hammon N."/>
            <person name="Dalin E."/>
            <person name="Tice H."/>
            <person name="Pitluck S."/>
            <person name="Richardson P."/>
            <person name="Bruce D."/>
            <person name="Goodwin L."/>
            <person name="Han C."/>
            <person name="Tapia R."/>
            <person name="Saunders E."/>
            <person name="Schmutz J."/>
            <person name="Brettin T."/>
            <person name="Larimer F."/>
            <person name="Land M."/>
            <person name="Hauser L."/>
            <person name="Spring S."/>
            <person name="Rohde M."/>
            <person name="Kyrpides N.C."/>
            <person name="Ivanova N."/>
            <person name="Goker M."/>
            <person name="Beller H.R."/>
            <person name="Klenk H.P."/>
            <person name="Woyke T."/>
        </authorList>
    </citation>
    <scope>NUCLEOTIDE SEQUENCE [LARGE SCALE GENOMIC DNA]</scope>
    <source>
        <strain evidence="2">DSM 9187 / TA4</strain>
    </source>
</reference>
<proteinExistence type="predicted"/>
<organism evidence="1 2">
    <name type="scientific">Tolumonas auensis (strain DSM 9187 / NBRC 110442 / TA 4)</name>
    <dbReference type="NCBI Taxonomy" id="595494"/>
    <lineage>
        <taxon>Bacteria</taxon>
        <taxon>Pseudomonadati</taxon>
        <taxon>Pseudomonadota</taxon>
        <taxon>Gammaproteobacteria</taxon>
        <taxon>Aeromonadales</taxon>
        <taxon>Aeromonadaceae</taxon>
        <taxon>Tolumonas</taxon>
    </lineage>
</organism>
<evidence type="ECO:0000313" key="2">
    <source>
        <dbReference type="Proteomes" id="UP000009073"/>
    </source>
</evidence>
<keyword evidence="2" id="KW-1185">Reference proteome</keyword>
<name>C4LDX2_TOLAT</name>
<dbReference type="AlphaFoldDB" id="C4LDX2"/>
<dbReference type="EMBL" id="CP001616">
    <property type="protein sequence ID" value="ACQ94733.1"/>
    <property type="molecule type" value="Genomic_DNA"/>
</dbReference>
<gene>
    <name evidence="1" type="ordered locus">Tola_3145</name>
</gene>
<sequence>MPGYAHVQPLWIPEKPQDWIHPNTLINLIIFKLFTDTLDLYNKDQ</sequence>
<dbReference type="KEGG" id="tau:Tola_3145"/>